<evidence type="ECO:0000313" key="2">
    <source>
        <dbReference type="Proteomes" id="UP000186817"/>
    </source>
</evidence>
<comment type="caution">
    <text evidence="1">The sequence shown here is derived from an EMBL/GenBank/DDBJ whole genome shotgun (WGS) entry which is preliminary data.</text>
</comment>
<accession>A0A1Q9EI62</accession>
<name>A0A1Q9EI62_SYMMI</name>
<gene>
    <name evidence="1" type="ORF">AK812_SmicGene9558</name>
</gene>
<dbReference type="InterPro" id="IPR011990">
    <property type="entry name" value="TPR-like_helical_dom_sf"/>
</dbReference>
<dbReference type="EMBL" id="LSRX01000147">
    <property type="protein sequence ID" value="OLQ07071.1"/>
    <property type="molecule type" value="Genomic_DNA"/>
</dbReference>
<organism evidence="1 2">
    <name type="scientific">Symbiodinium microadriaticum</name>
    <name type="common">Dinoflagellate</name>
    <name type="synonym">Zooxanthella microadriatica</name>
    <dbReference type="NCBI Taxonomy" id="2951"/>
    <lineage>
        <taxon>Eukaryota</taxon>
        <taxon>Sar</taxon>
        <taxon>Alveolata</taxon>
        <taxon>Dinophyceae</taxon>
        <taxon>Suessiales</taxon>
        <taxon>Symbiodiniaceae</taxon>
        <taxon>Symbiodinium</taxon>
    </lineage>
</organism>
<dbReference type="InterPro" id="IPR002885">
    <property type="entry name" value="PPR_rpt"/>
</dbReference>
<protein>
    <submittedName>
        <fullName evidence="1">Pentatricopeptide repeat-containing protein</fullName>
    </submittedName>
</protein>
<dbReference type="Gene3D" id="1.25.40.10">
    <property type="entry name" value="Tetratricopeptide repeat domain"/>
    <property type="match status" value="3"/>
</dbReference>
<keyword evidence="2" id="KW-1185">Reference proteome</keyword>
<dbReference type="PANTHER" id="PTHR47938:SF35">
    <property type="entry name" value="PENTATRICOPEPTIDE REPEAT-CONTAINING PROTEIN 4, MITOCHONDRIAL-RELATED"/>
    <property type="match status" value="1"/>
</dbReference>
<reference evidence="1 2" key="1">
    <citation type="submission" date="2016-02" db="EMBL/GenBank/DDBJ databases">
        <title>Genome analysis of coral dinoflagellate symbionts highlights evolutionary adaptations to a symbiotic lifestyle.</title>
        <authorList>
            <person name="Aranda M."/>
            <person name="Li Y."/>
            <person name="Liew Y.J."/>
            <person name="Baumgarten S."/>
            <person name="Simakov O."/>
            <person name="Wilson M."/>
            <person name="Piel J."/>
            <person name="Ashoor H."/>
            <person name="Bougouffa S."/>
            <person name="Bajic V.B."/>
            <person name="Ryu T."/>
            <person name="Ravasi T."/>
            <person name="Bayer T."/>
            <person name="Micklem G."/>
            <person name="Kim H."/>
            <person name="Bhak J."/>
            <person name="Lajeunesse T.C."/>
            <person name="Voolstra C.R."/>
        </authorList>
    </citation>
    <scope>NUCLEOTIDE SEQUENCE [LARGE SCALE GENOMIC DNA]</scope>
    <source>
        <strain evidence="1 2">CCMP2467</strain>
    </source>
</reference>
<dbReference type="PROSITE" id="PS51375">
    <property type="entry name" value="PPR"/>
    <property type="match status" value="1"/>
</dbReference>
<evidence type="ECO:0000313" key="1">
    <source>
        <dbReference type="EMBL" id="OLQ07071.1"/>
    </source>
</evidence>
<dbReference type="GO" id="GO:0003729">
    <property type="term" value="F:mRNA binding"/>
    <property type="evidence" value="ECO:0007669"/>
    <property type="project" value="TreeGrafter"/>
</dbReference>
<dbReference type="OrthoDB" id="414665at2759"/>
<dbReference type="PANTHER" id="PTHR47938">
    <property type="entry name" value="RESPIRATORY COMPLEX I CHAPERONE (CIA84), PUTATIVE (AFU_ORTHOLOGUE AFUA_2G06020)-RELATED"/>
    <property type="match status" value="1"/>
</dbReference>
<proteinExistence type="predicted"/>
<dbReference type="AlphaFoldDB" id="A0A1Q9EI62"/>
<sequence length="700" mass="75398">MAFRDDKKLSSLLARLTQQRNKNLNKSAVGCICMKVSGSRDGVDAGLMLAIYFGVYEKGLAWFTSRAGHLVQWQDVLAVLQDIRCARLQASTVSFNAVACGLSRAKQWQSAQEVLSALRALGLQPRTASLGAAVGSCQAAGGLWRQATRLLHTARKAWCLQTLSAAICSAVAAHGPSSWQAAEALIGQLVQSGGILNIAHLNCQLDTLSGGLWANALDKVGKIASKPDVITFNTMIHATTADVWQLSLSFLQNMRWARLSCTVKSYGALAAGLESCWVLAVLLLRTMRRSTVEMNAIVKGSVAGALAEYGAWHHASALCGDAVQLHRRMVTAAVHSWQGSLQWLDLLECRRVRQDFSMWAATTTSASSWNKSLSISLVCAQRGMSSNIVAIGTLARPLQDAQHWQEAGHLLQTSKRHHLEANLVTFGMLTSACSSSQCWPASIEVLEAACSAAVLPDTDIHNVAARGAAKQGNWEISGELIRAVRRRRLQADGQTPASACSGVAMQHRWRHCLQLVAEIAPTDLASVAGAFALVLCAEAAKWQLVLAWLRASSQPSQEAYAAALAALASTGKVLEAHGLLASLRAQMLRLESSHLTNALAVARQGQPWVTSLQLLRLGQLAGLRLHQAVWHAGVDACGSWRHALLLLASAQSCHVKPDVTSLAAATNRASLRSVHATLRLLHEIQRMHLCHLRADSRWLA</sequence>
<dbReference type="Proteomes" id="UP000186817">
    <property type="component" value="Unassembled WGS sequence"/>
</dbReference>